<accession>A0AAD8ENQ9</accession>
<feature type="non-terminal residue" evidence="2">
    <location>
        <position position="1"/>
    </location>
</feature>
<gene>
    <name evidence="2" type="ORF">L9F63_012461</name>
</gene>
<feature type="non-terminal residue" evidence="2">
    <location>
        <position position="116"/>
    </location>
</feature>
<sequence>RKFLFVSLIFFFWNLSISDNINSFTDIVNSGLMIGVRATIPGFLAKFCNSLDLDRVHLSKIAIAAIRGSISILRNHIYKISTLYNIACAFVHIGQPLYYVCIFLKVTITVSLLMVQ</sequence>
<evidence type="ECO:0000313" key="2">
    <source>
        <dbReference type="EMBL" id="KAJ9596519.1"/>
    </source>
</evidence>
<dbReference type="Proteomes" id="UP001233999">
    <property type="component" value="Unassembled WGS sequence"/>
</dbReference>
<keyword evidence="3" id="KW-1185">Reference proteome</keyword>
<proteinExistence type="predicted"/>
<organism evidence="2 3">
    <name type="scientific">Diploptera punctata</name>
    <name type="common">Pacific beetle cockroach</name>
    <dbReference type="NCBI Taxonomy" id="6984"/>
    <lineage>
        <taxon>Eukaryota</taxon>
        <taxon>Metazoa</taxon>
        <taxon>Ecdysozoa</taxon>
        <taxon>Arthropoda</taxon>
        <taxon>Hexapoda</taxon>
        <taxon>Insecta</taxon>
        <taxon>Pterygota</taxon>
        <taxon>Neoptera</taxon>
        <taxon>Polyneoptera</taxon>
        <taxon>Dictyoptera</taxon>
        <taxon>Blattodea</taxon>
        <taxon>Blaberoidea</taxon>
        <taxon>Blaberidae</taxon>
        <taxon>Diplopterinae</taxon>
        <taxon>Diploptera</taxon>
    </lineage>
</organism>
<protein>
    <submittedName>
        <fullName evidence="2">Uncharacterized protein</fullName>
    </submittedName>
</protein>
<name>A0AAD8ENQ9_DIPPU</name>
<feature type="chain" id="PRO_5042125617" evidence="1">
    <location>
        <begin position="19"/>
        <end position="116"/>
    </location>
</feature>
<dbReference type="AlphaFoldDB" id="A0AAD8ENQ9"/>
<dbReference type="EMBL" id="JASPKZ010001983">
    <property type="protein sequence ID" value="KAJ9596519.1"/>
    <property type="molecule type" value="Genomic_DNA"/>
</dbReference>
<reference evidence="2" key="2">
    <citation type="submission" date="2023-05" db="EMBL/GenBank/DDBJ databases">
        <authorList>
            <person name="Fouks B."/>
        </authorList>
    </citation>
    <scope>NUCLEOTIDE SEQUENCE</scope>
    <source>
        <strain evidence="2">Stay&amp;Tobe</strain>
        <tissue evidence="2">Testes</tissue>
    </source>
</reference>
<feature type="signal peptide" evidence="1">
    <location>
        <begin position="1"/>
        <end position="18"/>
    </location>
</feature>
<evidence type="ECO:0000313" key="3">
    <source>
        <dbReference type="Proteomes" id="UP001233999"/>
    </source>
</evidence>
<evidence type="ECO:0000256" key="1">
    <source>
        <dbReference type="SAM" id="SignalP"/>
    </source>
</evidence>
<reference evidence="2" key="1">
    <citation type="journal article" date="2023" name="IScience">
        <title>Live-bearing cockroach genome reveals convergent evolutionary mechanisms linked to viviparity in insects and beyond.</title>
        <authorList>
            <person name="Fouks B."/>
            <person name="Harrison M.C."/>
            <person name="Mikhailova A.A."/>
            <person name="Marchal E."/>
            <person name="English S."/>
            <person name="Carruthers M."/>
            <person name="Jennings E.C."/>
            <person name="Chiamaka E.L."/>
            <person name="Frigard R.A."/>
            <person name="Pippel M."/>
            <person name="Attardo G.M."/>
            <person name="Benoit J.B."/>
            <person name="Bornberg-Bauer E."/>
            <person name="Tobe S.S."/>
        </authorList>
    </citation>
    <scope>NUCLEOTIDE SEQUENCE</scope>
    <source>
        <strain evidence="2">Stay&amp;Tobe</strain>
    </source>
</reference>
<comment type="caution">
    <text evidence="2">The sequence shown here is derived from an EMBL/GenBank/DDBJ whole genome shotgun (WGS) entry which is preliminary data.</text>
</comment>
<keyword evidence="1" id="KW-0732">Signal</keyword>